<evidence type="ECO:0000259" key="1">
    <source>
        <dbReference type="PROSITE" id="PS50090"/>
    </source>
</evidence>
<dbReference type="AlphaFoldDB" id="A0AAW1PVM0"/>
<gene>
    <name evidence="2" type="ORF">WJX73_008461</name>
</gene>
<dbReference type="PROSITE" id="PS50090">
    <property type="entry name" value="MYB_LIKE"/>
    <property type="match status" value="1"/>
</dbReference>
<proteinExistence type="predicted"/>
<sequence length="170" mass="19483">MASAEVLEAVLTEGRDKAISQAAEDERLLWVRQMRENFSPSALLAEDKSINQDFFKPEKVLFLDDKKWGQQERDLLYKGLEEYGIGKWRDISDNLLPRWDDQSLRVKASRLMGSQSLARYIGWKGTRAEVDEECRKNRELGEAIGCWRGGYLVEDDAGSVRKALAERNGQ</sequence>
<reference evidence="2 3" key="1">
    <citation type="journal article" date="2024" name="Nat. Commun.">
        <title>Phylogenomics reveals the evolutionary origins of lichenization in chlorophyte algae.</title>
        <authorList>
            <person name="Puginier C."/>
            <person name="Libourel C."/>
            <person name="Otte J."/>
            <person name="Skaloud P."/>
            <person name="Haon M."/>
            <person name="Grisel S."/>
            <person name="Petersen M."/>
            <person name="Berrin J.G."/>
            <person name="Delaux P.M."/>
            <person name="Dal Grande F."/>
            <person name="Keller J."/>
        </authorList>
    </citation>
    <scope>NUCLEOTIDE SEQUENCE [LARGE SCALE GENOMIC DNA]</scope>
    <source>
        <strain evidence="2 3">SAG 2036</strain>
    </source>
</reference>
<comment type="caution">
    <text evidence="2">The sequence shown here is derived from an EMBL/GenBank/DDBJ whole genome shotgun (WGS) entry which is preliminary data.</text>
</comment>
<name>A0AAW1PVM0_9CHLO</name>
<dbReference type="Pfam" id="PF00249">
    <property type="entry name" value="Myb_DNA-binding"/>
    <property type="match status" value="1"/>
</dbReference>
<evidence type="ECO:0000313" key="2">
    <source>
        <dbReference type="EMBL" id="KAK9813993.1"/>
    </source>
</evidence>
<dbReference type="SUPFAM" id="SSF46689">
    <property type="entry name" value="Homeodomain-like"/>
    <property type="match status" value="1"/>
</dbReference>
<feature type="domain" description="Myb-like" evidence="1">
    <location>
        <begin position="67"/>
        <end position="112"/>
    </location>
</feature>
<evidence type="ECO:0000313" key="3">
    <source>
        <dbReference type="Proteomes" id="UP001465755"/>
    </source>
</evidence>
<dbReference type="SMART" id="SM00717">
    <property type="entry name" value="SANT"/>
    <property type="match status" value="1"/>
</dbReference>
<protein>
    <recommendedName>
        <fullName evidence="1">Myb-like domain-containing protein</fullName>
    </recommendedName>
</protein>
<accession>A0AAW1PVM0</accession>
<organism evidence="2 3">
    <name type="scientific">Symbiochloris irregularis</name>
    <dbReference type="NCBI Taxonomy" id="706552"/>
    <lineage>
        <taxon>Eukaryota</taxon>
        <taxon>Viridiplantae</taxon>
        <taxon>Chlorophyta</taxon>
        <taxon>core chlorophytes</taxon>
        <taxon>Trebouxiophyceae</taxon>
        <taxon>Trebouxiales</taxon>
        <taxon>Trebouxiaceae</taxon>
        <taxon>Symbiochloris</taxon>
    </lineage>
</organism>
<dbReference type="InterPro" id="IPR009057">
    <property type="entry name" value="Homeodomain-like_sf"/>
</dbReference>
<dbReference type="InterPro" id="IPR001005">
    <property type="entry name" value="SANT/Myb"/>
</dbReference>
<dbReference type="Proteomes" id="UP001465755">
    <property type="component" value="Unassembled WGS sequence"/>
</dbReference>
<keyword evidence="3" id="KW-1185">Reference proteome</keyword>
<dbReference type="EMBL" id="JALJOQ010000002">
    <property type="protein sequence ID" value="KAK9813993.1"/>
    <property type="molecule type" value="Genomic_DNA"/>
</dbReference>